<dbReference type="EMBL" id="FOFU01000009">
    <property type="protein sequence ID" value="SEQ70543.1"/>
    <property type="molecule type" value="Genomic_DNA"/>
</dbReference>
<organism evidence="2 3">
    <name type="scientific">Treponema bryantii</name>
    <dbReference type="NCBI Taxonomy" id="163"/>
    <lineage>
        <taxon>Bacteria</taxon>
        <taxon>Pseudomonadati</taxon>
        <taxon>Spirochaetota</taxon>
        <taxon>Spirochaetia</taxon>
        <taxon>Spirochaetales</taxon>
        <taxon>Treponemataceae</taxon>
        <taxon>Treponema</taxon>
    </lineage>
</organism>
<dbReference type="AlphaFoldDB" id="A0A1H9I7I5"/>
<dbReference type="OrthoDB" id="340819at2"/>
<dbReference type="RefSeq" id="WP_143064234.1">
    <property type="nucleotide sequence ID" value="NZ_FOFU01000009.1"/>
</dbReference>
<dbReference type="InterPro" id="IPR013783">
    <property type="entry name" value="Ig-like_fold"/>
</dbReference>
<evidence type="ECO:0000313" key="2">
    <source>
        <dbReference type="EMBL" id="SEQ70543.1"/>
    </source>
</evidence>
<keyword evidence="3" id="KW-1185">Reference proteome</keyword>
<feature type="domain" description="Ig-like" evidence="1">
    <location>
        <begin position="174"/>
        <end position="247"/>
    </location>
</feature>
<sequence>MNKKKFVLALILTLGFSLLFSETYTISNSKRGGIYLTVNSTAIKSGSTFYFKNPVNVSWSSYGSQVSASGSSYISSDYNLTITVNYYRTETKWVWDGPLWGHNQDYDVYDSSETHTFLFRQDTQGPSISINNTAACIGANVEISASASDGQSGVNPGSWNVSCSQLGMSSSSNSFNFNNRPDGTYTVSFSVSDNLGNRNTVSRTYILDQTAPKVSYSRMPDDYSKQAIIQANVEESNLDTVSYSYKLNGVVGTGTGSAASLDREGKYTDFYFSAKDKVGYTGSSSKISFTVDKTPPVITVDPYTKDWTKSAVTVSATATDNYFLDTSKWKYSIDNGDKVEMSPSQDFNKVFDLDTGIHNIYIYVSDKAGNDAISEKITLKVDKVNPSTPVLTLTDPNVGGITIVNGKANKYGSSVTITPKSTDENSGISTYKFSTDQNNWTTGSSYLLNKTGSYTVYCKAVDMAGNESGTTTVEVYIDNSTPSINYTTFNSDSWFSSYKILLTANG</sequence>
<protein>
    <submittedName>
        <fullName evidence="2">Ig-like domain (Group 3)</fullName>
    </submittedName>
</protein>
<dbReference type="NCBIfam" id="NF047446">
    <property type="entry name" value="barrel_OmpL47"/>
    <property type="match status" value="1"/>
</dbReference>
<feature type="non-terminal residue" evidence="2">
    <location>
        <position position="506"/>
    </location>
</feature>
<reference evidence="2 3" key="1">
    <citation type="submission" date="2016-10" db="EMBL/GenBank/DDBJ databases">
        <authorList>
            <person name="de Groot N.N."/>
        </authorList>
    </citation>
    <scope>NUCLEOTIDE SEQUENCE [LARGE SCALE GENOMIC DNA]</scope>
    <source>
        <strain evidence="2 3">B25</strain>
    </source>
</reference>
<evidence type="ECO:0000313" key="3">
    <source>
        <dbReference type="Proteomes" id="UP000182360"/>
    </source>
</evidence>
<proteinExistence type="predicted"/>
<accession>A0A1H9I7I5</accession>
<dbReference type="Gene3D" id="3.30.420.430">
    <property type="match status" value="1"/>
</dbReference>
<evidence type="ECO:0000259" key="1">
    <source>
        <dbReference type="Pfam" id="PF13750"/>
    </source>
</evidence>
<dbReference type="Pfam" id="PF13750">
    <property type="entry name" value="Big_3_3"/>
    <property type="match status" value="1"/>
</dbReference>
<dbReference type="Proteomes" id="UP000182360">
    <property type="component" value="Unassembled WGS sequence"/>
</dbReference>
<gene>
    <name evidence="2" type="ORF">SAMN04487977_1091</name>
</gene>
<dbReference type="InterPro" id="IPR022038">
    <property type="entry name" value="Ig-like_bact"/>
</dbReference>
<dbReference type="InterPro" id="IPR058094">
    <property type="entry name" value="Ig-like_OmpL47-like"/>
</dbReference>
<dbReference type="Gene3D" id="2.60.40.10">
    <property type="entry name" value="Immunoglobulins"/>
    <property type="match status" value="1"/>
</dbReference>
<name>A0A1H9I7I5_9SPIR</name>